<evidence type="ECO:0000256" key="4">
    <source>
        <dbReference type="SAM" id="MobiDB-lite"/>
    </source>
</evidence>
<name>A0A9W8MYA2_9AGAR</name>
<dbReference type="GO" id="GO:0006285">
    <property type="term" value="P:base-excision repair, AP site formation"/>
    <property type="evidence" value="ECO:0007669"/>
    <property type="project" value="InterPro"/>
</dbReference>
<dbReference type="GO" id="GO:0008263">
    <property type="term" value="F:pyrimidine-specific mismatch base pair DNA N-glycosylase activity"/>
    <property type="evidence" value="ECO:0007669"/>
    <property type="project" value="TreeGrafter"/>
</dbReference>
<dbReference type="Proteomes" id="UP001148786">
    <property type="component" value="Unassembled WGS sequence"/>
</dbReference>
<keyword evidence="1" id="KW-0227">DNA damage</keyword>
<dbReference type="Pfam" id="PF03167">
    <property type="entry name" value="UDG"/>
    <property type="match status" value="1"/>
</dbReference>
<feature type="compositionally biased region" description="Low complexity" evidence="4">
    <location>
        <begin position="192"/>
        <end position="209"/>
    </location>
</feature>
<accession>A0A9W8MYA2</accession>
<dbReference type="Gene3D" id="3.40.470.10">
    <property type="entry name" value="Uracil-DNA glycosylase-like domain"/>
    <property type="match status" value="1"/>
</dbReference>
<dbReference type="EMBL" id="JANKHO010000124">
    <property type="protein sequence ID" value="KAJ3514863.1"/>
    <property type="molecule type" value="Genomic_DNA"/>
</dbReference>
<dbReference type="GO" id="GO:0004844">
    <property type="term" value="F:uracil DNA N-glycosylase activity"/>
    <property type="evidence" value="ECO:0007669"/>
    <property type="project" value="TreeGrafter"/>
</dbReference>
<feature type="domain" description="Uracil-DNA glycosylase-like" evidence="5">
    <location>
        <begin position="7"/>
        <end position="177"/>
    </location>
</feature>
<evidence type="ECO:0000256" key="3">
    <source>
        <dbReference type="ARBA" id="ARBA00023204"/>
    </source>
</evidence>
<dbReference type="SUPFAM" id="SSF52141">
    <property type="entry name" value="Uracil-DNA glycosylase-like"/>
    <property type="match status" value="1"/>
</dbReference>
<evidence type="ECO:0000313" key="7">
    <source>
        <dbReference type="Proteomes" id="UP001148786"/>
    </source>
</evidence>
<evidence type="ECO:0000256" key="2">
    <source>
        <dbReference type="ARBA" id="ARBA00022801"/>
    </source>
</evidence>
<dbReference type="OrthoDB" id="565731at2759"/>
<dbReference type="InterPro" id="IPR015637">
    <property type="entry name" value="MUG/TDG"/>
</dbReference>
<dbReference type="PANTHER" id="PTHR12159:SF9">
    <property type="entry name" value="G_T MISMATCH-SPECIFIC THYMINE DNA GLYCOSYLASE"/>
    <property type="match status" value="1"/>
</dbReference>
<keyword evidence="7" id="KW-1185">Reference proteome</keyword>
<dbReference type="CDD" id="cd10028">
    <property type="entry name" value="UDG-F2_TDG_MUG"/>
    <property type="match status" value="1"/>
</dbReference>
<organism evidence="6 7">
    <name type="scientific">Agrocybe chaxingu</name>
    <dbReference type="NCBI Taxonomy" id="84603"/>
    <lineage>
        <taxon>Eukaryota</taxon>
        <taxon>Fungi</taxon>
        <taxon>Dikarya</taxon>
        <taxon>Basidiomycota</taxon>
        <taxon>Agaricomycotina</taxon>
        <taxon>Agaricomycetes</taxon>
        <taxon>Agaricomycetidae</taxon>
        <taxon>Agaricales</taxon>
        <taxon>Agaricineae</taxon>
        <taxon>Strophariaceae</taxon>
        <taxon>Agrocybe</taxon>
    </lineage>
</organism>
<dbReference type="PANTHER" id="PTHR12159">
    <property type="entry name" value="G/T AND G/U MISMATCH-SPECIFIC DNA GLYCOSYLASE"/>
    <property type="match status" value="1"/>
</dbReference>
<gene>
    <name evidence="6" type="ORF">NLJ89_g2118</name>
</gene>
<evidence type="ECO:0000313" key="6">
    <source>
        <dbReference type="EMBL" id="KAJ3514863.1"/>
    </source>
</evidence>
<reference evidence="6" key="1">
    <citation type="submission" date="2022-07" db="EMBL/GenBank/DDBJ databases">
        <title>Genome Sequence of Agrocybe chaxingu.</title>
        <authorList>
            <person name="Buettner E."/>
        </authorList>
    </citation>
    <scope>NUCLEOTIDE SEQUENCE</scope>
    <source>
        <strain evidence="6">MP-N11</strain>
    </source>
</reference>
<keyword evidence="3" id="KW-0234">DNA repair</keyword>
<proteinExistence type="predicted"/>
<feature type="region of interest" description="Disordered" evidence="4">
    <location>
        <begin position="192"/>
        <end position="220"/>
    </location>
</feature>
<dbReference type="InterPro" id="IPR036895">
    <property type="entry name" value="Uracil-DNA_glycosylase-like_sf"/>
</dbReference>
<protein>
    <recommendedName>
        <fullName evidence="5">Uracil-DNA glycosylase-like domain-containing protein</fullName>
    </recommendedName>
</protein>
<dbReference type="InterPro" id="IPR005122">
    <property type="entry name" value="Uracil-DNA_glycosylase-like"/>
</dbReference>
<sequence>MGTRFASPGEQSAQIGHHYGNPTNHFWSCLHESGLTSRRLDPREDHLLPKEFSMGLTNLQNDLSKAEQTSGVPLLLEKVARYRPLILCFVGLGIADIVRSGVGSGSKNDLKGKAAFGLQPYKMVHPYDEADSHQQFRDSSDPHDARNASETLFFAVSSTSGRVVRYQKADKIEQFKQLRAVLRDMKTGGLDTSKLTTVSTPPTSTPTPSASKDRLGMDETPNENPFDLRVGFTYEIEEHVYFTVLL</sequence>
<evidence type="ECO:0000256" key="1">
    <source>
        <dbReference type="ARBA" id="ARBA00022763"/>
    </source>
</evidence>
<comment type="caution">
    <text evidence="6">The sequence shown here is derived from an EMBL/GenBank/DDBJ whole genome shotgun (WGS) entry which is preliminary data.</text>
</comment>
<dbReference type="AlphaFoldDB" id="A0A9W8MYA2"/>
<evidence type="ECO:0000259" key="5">
    <source>
        <dbReference type="Pfam" id="PF03167"/>
    </source>
</evidence>
<keyword evidence="2" id="KW-0378">Hydrolase</keyword>